<dbReference type="AlphaFoldDB" id="D8LDI9"/>
<evidence type="ECO:0000313" key="3">
    <source>
        <dbReference type="Proteomes" id="UP000002630"/>
    </source>
</evidence>
<reference evidence="2 3" key="1">
    <citation type="journal article" date="2010" name="Nature">
        <title>The Ectocarpus genome and the independent evolution of multicellularity in brown algae.</title>
        <authorList>
            <person name="Cock J.M."/>
            <person name="Sterck L."/>
            <person name="Rouze P."/>
            <person name="Scornet D."/>
            <person name="Allen A.E."/>
            <person name="Amoutzias G."/>
            <person name="Anthouard V."/>
            <person name="Artiguenave F."/>
            <person name="Aury J.M."/>
            <person name="Badger J.H."/>
            <person name="Beszteri B."/>
            <person name="Billiau K."/>
            <person name="Bonnet E."/>
            <person name="Bothwell J.H."/>
            <person name="Bowler C."/>
            <person name="Boyen C."/>
            <person name="Brownlee C."/>
            <person name="Carrano C.J."/>
            <person name="Charrier B."/>
            <person name="Cho G.Y."/>
            <person name="Coelho S.M."/>
            <person name="Collen J."/>
            <person name="Corre E."/>
            <person name="Da Silva C."/>
            <person name="Delage L."/>
            <person name="Delaroque N."/>
            <person name="Dittami S.M."/>
            <person name="Doulbeau S."/>
            <person name="Elias M."/>
            <person name="Farnham G."/>
            <person name="Gachon C.M."/>
            <person name="Gschloessl B."/>
            <person name="Heesch S."/>
            <person name="Jabbari K."/>
            <person name="Jubin C."/>
            <person name="Kawai H."/>
            <person name="Kimura K."/>
            <person name="Kloareg B."/>
            <person name="Kupper F.C."/>
            <person name="Lang D."/>
            <person name="Le Bail A."/>
            <person name="Leblanc C."/>
            <person name="Lerouge P."/>
            <person name="Lohr M."/>
            <person name="Lopez P.J."/>
            <person name="Martens C."/>
            <person name="Maumus F."/>
            <person name="Michel G."/>
            <person name="Miranda-Saavedra D."/>
            <person name="Morales J."/>
            <person name="Moreau H."/>
            <person name="Motomura T."/>
            <person name="Nagasato C."/>
            <person name="Napoli C.A."/>
            <person name="Nelson D.R."/>
            <person name="Nyvall-Collen P."/>
            <person name="Peters A.F."/>
            <person name="Pommier C."/>
            <person name="Potin P."/>
            <person name="Poulain J."/>
            <person name="Quesneville H."/>
            <person name="Read B."/>
            <person name="Rensing S.A."/>
            <person name="Ritter A."/>
            <person name="Rousvoal S."/>
            <person name="Samanta M."/>
            <person name="Samson G."/>
            <person name="Schroeder D.C."/>
            <person name="Segurens B."/>
            <person name="Strittmatter M."/>
            <person name="Tonon T."/>
            <person name="Tregear J.W."/>
            <person name="Valentin K."/>
            <person name="von Dassow P."/>
            <person name="Yamagishi T."/>
            <person name="Van de Peer Y."/>
            <person name="Wincker P."/>
        </authorList>
    </citation>
    <scope>NUCLEOTIDE SEQUENCE [LARGE SCALE GENOMIC DNA]</scope>
    <source>
        <strain evidence="3">Ec32 / CCAP1310/4</strain>
    </source>
</reference>
<dbReference type="Proteomes" id="UP000002630">
    <property type="component" value="Linkage Group LG10"/>
</dbReference>
<accession>D8LDI9</accession>
<sequence>MGLKKAEPSRLKDLLPKKDRSIEADVMSSHIQKLRSFRYQMKNTLAGDNLDTAEELAQKGILSNGELGMSLEHRRDGSMSLTRGLSENGDGVHMAAPDQIKEAFGVPRDLASAIDRLDGPQSMKRSVELMGQCVQVQRSAHGIIMNAMETQQALKTALMEKMRLVGFPVASRPDARGAAAAAAPSLGETPEGGGCHSTAPLNVSGGGGTSGLWPQNQQRKSSPLASPWPSSSLPCPPEGNGGLAAFPGNRKGIGTYAGVASMLQASAQSMNVANPVPTQPPANAPTSTRAAIPGGSANLFSFVPTPPADKNPVDKTAAPSSSNDPATEAAAPSEEAAGAAVTPVAMGASDGGGGPSGGAPREGGGYFGLGLETGDYWETDMLDVGNVAAEALDETSLRMEMQSSMDIHRVMRARQKNQLQLHAQQEQRQGLQEGGGTNADGDVGDAHGATANVAGNSSADGFALPAPRIPPGEDNSSGSTTGSGPTGTAPATNVEADGGPAFGVNSTSGGGATNTAKARTGDGPLPAPPPDNGTAATHGAEALGSGNGMMTSQQYGVSLPRSDGDTPTLMNADWNWDEDKLDAQLFSFLLDTPQSG</sequence>
<gene>
    <name evidence="2" type="ORF">Esi_0012_0109</name>
</gene>
<feature type="region of interest" description="Disordered" evidence="1">
    <location>
        <begin position="417"/>
        <end position="566"/>
    </location>
</feature>
<evidence type="ECO:0000256" key="1">
    <source>
        <dbReference type="SAM" id="MobiDB-lite"/>
    </source>
</evidence>
<dbReference type="InParanoid" id="D8LDI9"/>
<dbReference type="OrthoDB" id="10383904at2759"/>
<keyword evidence="3" id="KW-1185">Reference proteome</keyword>
<feature type="region of interest" description="Disordered" evidence="1">
    <location>
        <begin position="180"/>
        <end position="246"/>
    </location>
</feature>
<feature type="compositionally biased region" description="Low complexity" evidence="1">
    <location>
        <begin position="221"/>
        <end position="233"/>
    </location>
</feature>
<dbReference type="EMBL" id="FN649735">
    <property type="protein sequence ID" value="CBN74057.1"/>
    <property type="molecule type" value="Genomic_DNA"/>
</dbReference>
<dbReference type="EMBL" id="FN647877">
    <property type="protein sequence ID" value="CBN74057.1"/>
    <property type="molecule type" value="Genomic_DNA"/>
</dbReference>
<proteinExistence type="predicted"/>
<feature type="region of interest" description="Disordered" evidence="1">
    <location>
        <begin position="272"/>
        <end position="366"/>
    </location>
</feature>
<feature type="compositionally biased region" description="Low complexity" evidence="1">
    <location>
        <begin position="418"/>
        <end position="431"/>
    </location>
</feature>
<evidence type="ECO:0000313" key="2">
    <source>
        <dbReference type="EMBL" id="CBN74057.1"/>
    </source>
</evidence>
<feature type="compositionally biased region" description="Gly residues" evidence="1">
    <location>
        <begin position="349"/>
        <end position="366"/>
    </location>
</feature>
<name>D8LDI9_ECTSI</name>
<protein>
    <submittedName>
        <fullName evidence="2">Uncharacterized protein</fullName>
    </submittedName>
</protein>
<feature type="compositionally biased region" description="Low complexity" evidence="1">
    <location>
        <begin position="326"/>
        <end position="340"/>
    </location>
</feature>
<feature type="compositionally biased region" description="Low complexity" evidence="1">
    <location>
        <begin position="476"/>
        <end position="492"/>
    </location>
</feature>
<organism evidence="2 3">
    <name type="scientific">Ectocarpus siliculosus</name>
    <name type="common">Brown alga</name>
    <name type="synonym">Conferva siliculosa</name>
    <dbReference type="NCBI Taxonomy" id="2880"/>
    <lineage>
        <taxon>Eukaryota</taxon>
        <taxon>Sar</taxon>
        <taxon>Stramenopiles</taxon>
        <taxon>Ochrophyta</taxon>
        <taxon>PX clade</taxon>
        <taxon>Phaeophyceae</taxon>
        <taxon>Ectocarpales</taxon>
        <taxon>Ectocarpaceae</taxon>
        <taxon>Ectocarpus</taxon>
    </lineage>
</organism>